<feature type="compositionally biased region" description="Low complexity" evidence="1">
    <location>
        <begin position="1444"/>
        <end position="1460"/>
    </location>
</feature>
<feature type="domain" description="PEHE" evidence="2">
    <location>
        <begin position="1362"/>
        <end position="1700"/>
    </location>
</feature>
<dbReference type="PANTHER" id="PTHR22443:SF18">
    <property type="entry name" value="NON-SPECIFIC LETHAL 1, ISOFORM M"/>
    <property type="match status" value="1"/>
</dbReference>
<feature type="compositionally biased region" description="Low complexity" evidence="1">
    <location>
        <begin position="1262"/>
        <end position="1282"/>
    </location>
</feature>
<dbReference type="Proteomes" id="UP000037069">
    <property type="component" value="Unassembled WGS sequence"/>
</dbReference>
<feature type="compositionally biased region" description="Low complexity" evidence="1">
    <location>
        <begin position="291"/>
        <end position="302"/>
    </location>
</feature>
<comment type="caution">
    <text evidence="3">The sequence shown here is derived from an EMBL/GenBank/DDBJ whole genome shotgun (WGS) entry which is preliminary data.</text>
</comment>
<feature type="compositionally biased region" description="Polar residues" evidence="1">
    <location>
        <begin position="347"/>
        <end position="357"/>
    </location>
</feature>
<feature type="compositionally biased region" description="Low complexity" evidence="1">
    <location>
        <begin position="17"/>
        <end position="29"/>
    </location>
</feature>
<feature type="region of interest" description="Disordered" evidence="1">
    <location>
        <begin position="1302"/>
        <end position="1324"/>
    </location>
</feature>
<feature type="region of interest" description="Disordered" evidence="1">
    <location>
        <begin position="1142"/>
        <end position="1214"/>
    </location>
</feature>
<feature type="region of interest" description="Disordered" evidence="1">
    <location>
        <begin position="1479"/>
        <end position="1512"/>
    </location>
</feature>
<feature type="region of interest" description="Disordered" evidence="1">
    <location>
        <begin position="274"/>
        <end position="460"/>
    </location>
</feature>
<proteinExistence type="predicted"/>
<feature type="compositionally biased region" description="Low complexity" evidence="1">
    <location>
        <begin position="1806"/>
        <end position="1818"/>
    </location>
</feature>
<feature type="compositionally biased region" description="Polar residues" evidence="1">
    <location>
        <begin position="95"/>
        <end position="124"/>
    </location>
</feature>
<feature type="compositionally biased region" description="Basic and acidic residues" evidence="1">
    <location>
        <begin position="316"/>
        <end position="346"/>
    </location>
</feature>
<dbReference type="PANTHER" id="PTHR22443">
    <property type="entry name" value="NON-SPECIFIC LETHAL 1, ISOFORM M"/>
    <property type="match status" value="1"/>
</dbReference>
<dbReference type="InterPro" id="IPR026180">
    <property type="entry name" value="NSL1"/>
</dbReference>
<evidence type="ECO:0000259" key="2">
    <source>
        <dbReference type="SMART" id="SM01300"/>
    </source>
</evidence>
<feature type="compositionally biased region" description="Polar residues" evidence="1">
    <location>
        <begin position="1304"/>
        <end position="1321"/>
    </location>
</feature>
<feature type="region of interest" description="Disordered" evidence="1">
    <location>
        <begin position="1610"/>
        <end position="1709"/>
    </location>
</feature>
<evidence type="ECO:0000313" key="4">
    <source>
        <dbReference type="Proteomes" id="UP000037069"/>
    </source>
</evidence>
<dbReference type="InterPro" id="IPR029332">
    <property type="entry name" value="PEHE_dom"/>
</dbReference>
<dbReference type="STRING" id="7375.A0A0L0BN85"/>
<feature type="compositionally biased region" description="Low complexity" evidence="1">
    <location>
        <begin position="1189"/>
        <end position="1214"/>
    </location>
</feature>
<dbReference type="OrthoDB" id="6022640at2759"/>
<feature type="region of interest" description="Disordered" evidence="1">
    <location>
        <begin position="1440"/>
        <end position="1464"/>
    </location>
</feature>
<feature type="region of interest" description="Disordered" evidence="1">
    <location>
        <begin position="1920"/>
        <end position="1960"/>
    </location>
</feature>
<feature type="compositionally biased region" description="Basic and acidic residues" evidence="1">
    <location>
        <begin position="1946"/>
        <end position="1960"/>
    </location>
</feature>
<evidence type="ECO:0000313" key="3">
    <source>
        <dbReference type="EMBL" id="KNC21482.1"/>
    </source>
</evidence>
<keyword evidence="4" id="KW-1185">Reference proteome</keyword>
<feature type="compositionally biased region" description="Low complexity" evidence="1">
    <location>
        <begin position="1142"/>
        <end position="1151"/>
    </location>
</feature>
<feature type="compositionally biased region" description="Polar residues" evidence="1">
    <location>
        <begin position="274"/>
        <end position="285"/>
    </location>
</feature>
<feature type="region of interest" description="Disordered" evidence="1">
    <location>
        <begin position="1"/>
        <end position="51"/>
    </location>
</feature>
<feature type="compositionally biased region" description="Acidic residues" evidence="1">
    <location>
        <begin position="1930"/>
        <end position="1945"/>
    </location>
</feature>
<feature type="compositionally biased region" description="Basic residues" evidence="1">
    <location>
        <begin position="1081"/>
        <end position="1090"/>
    </location>
</feature>
<evidence type="ECO:0000256" key="1">
    <source>
        <dbReference type="SAM" id="MobiDB-lite"/>
    </source>
</evidence>
<dbReference type="GO" id="GO:0044545">
    <property type="term" value="C:NSL complex"/>
    <property type="evidence" value="ECO:0007669"/>
    <property type="project" value="TreeGrafter"/>
</dbReference>
<name>A0A0L0BN85_LUCCU</name>
<dbReference type="GO" id="GO:0035035">
    <property type="term" value="F:histone acetyltransferase binding"/>
    <property type="evidence" value="ECO:0007669"/>
    <property type="project" value="TreeGrafter"/>
</dbReference>
<feature type="compositionally biased region" description="Polar residues" evidence="1">
    <location>
        <begin position="1819"/>
        <end position="1829"/>
    </location>
</feature>
<feature type="compositionally biased region" description="Low complexity" evidence="1">
    <location>
        <begin position="1238"/>
        <end position="1254"/>
    </location>
</feature>
<feature type="compositionally biased region" description="Low complexity" evidence="1">
    <location>
        <begin position="1061"/>
        <end position="1071"/>
    </location>
</feature>
<feature type="region of interest" description="Disordered" evidence="1">
    <location>
        <begin position="1806"/>
        <end position="1856"/>
    </location>
</feature>
<gene>
    <name evidence="3" type="ORF">FF38_00570</name>
</gene>
<feature type="compositionally biased region" description="Basic and acidic residues" evidence="1">
    <location>
        <begin position="1690"/>
        <end position="1707"/>
    </location>
</feature>
<protein>
    <recommendedName>
        <fullName evidence="2">PEHE domain-containing protein</fullName>
    </recommendedName>
</protein>
<reference evidence="3 4" key="1">
    <citation type="journal article" date="2015" name="Nat. Commun.">
        <title>Lucilia cuprina genome unlocks parasitic fly biology to underpin future interventions.</title>
        <authorList>
            <person name="Anstead C.A."/>
            <person name="Korhonen P.K."/>
            <person name="Young N.D."/>
            <person name="Hall R.S."/>
            <person name="Jex A.R."/>
            <person name="Murali S.C."/>
            <person name="Hughes D.S."/>
            <person name="Lee S.F."/>
            <person name="Perry T."/>
            <person name="Stroehlein A.J."/>
            <person name="Ansell B.R."/>
            <person name="Breugelmans B."/>
            <person name="Hofmann A."/>
            <person name="Qu J."/>
            <person name="Dugan S."/>
            <person name="Lee S.L."/>
            <person name="Chao H."/>
            <person name="Dinh H."/>
            <person name="Han Y."/>
            <person name="Doddapaneni H.V."/>
            <person name="Worley K.C."/>
            <person name="Muzny D.M."/>
            <person name="Ioannidis P."/>
            <person name="Waterhouse R.M."/>
            <person name="Zdobnov E.M."/>
            <person name="James P.J."/>
            <person name="Bagnall N.H."/>
            <person name="Kotze A.C."/>
            <person name="Gibbs R.A."/>
            <person name="Richards S."/>
            <person name="Batterham P."/>
            <person name="Gasser R.B."/>
        </authorList>
    </citation>
    <scope>NUCLEOTIDE SEQUENCE [LARGE SCALE GENOMIC DNA]</scope>
    <source>
        <strain evidence="3 4">LS</strain>
        <tissue evidence="3">Full body</tissue>
    </source>
</reference>
<accession>A0A0L0BN85</accession>
<feature type="compositionally biased region" description="Polar residues" evidence="1">
    <location>
        <begin position="36"/>
        <end position="51"/>
    </location>
</feature>
<dbReference type="SMART" id="SM01300">
    <property type="entry name" value="PEHE"/>
    <property type="match status" value="1"/>
</dbReference>
<feature type="region of interest" description="Disordered" evidence="1">
    <location>
        <begin position="1228"/>
        <end position="1282"/>
    </location>
</feature>
<dbReference type="EMBL" id="JRES01001621">
    <property type="protein sequence ID" value="KNC21482.1"/>
    <property type="molecule type" value="Genomic_DNA"/>
</dbReference>
<sequence length="1960" mass="214429">MAPALTEPLSPTENLNSSAVTATTTPTTRSSRKFDSSNVNKSGINNSNILNTPTNKIVVKSASTVREKRNRSGGIIINQTPTTSKRITRSRDNQQRNLVVTPSASLNGENTSETPQNIKTPTTRRISKVASVQEVDTTVINSISNNNSSSTKNEQMGLSTAPLNTKNKILNNNNNNTSQNLDTVVVEDSNTKDTSTAQLLADLTNEAITAEICLRNQLKDVNLVKTTGDPSSPIIQQDTFVDTEKDIVVLKVASNTIAAAPEVNKTTTAHMETQLTELPKSSNVQEKSEVIETTSTTATSLEEFLDSQKDNNNSPPEEKVEQKVNAEEEAADKRHNDKSEHKEEKSLQTAATESYLDTANVHETPVGSPNSSDDAAERKKPSSKLEILSVQELPPVSTDSTMTASEVEDNLEERLSQLDGTAIDSPPPNNHDVDSNEKTLQNSVAAATPPRTPTHQQTLSHDLQELQQQLQHTPPTPVAQQVQTHQQHLQHQQQHSPQINCFTTTPQSTTSSINSLATTTVGGTMPPNQSYIKEADGVGVGAAAELEDQDIEEVFKVLKGFEGGTTSDLNVCDLNVLFNEVYMKINETELSGNAGSGTGSIASGGGCISSNTQSHITITNPSIQLVKPTQVEEGQLEIEKRQQQMQRKIDFLLRRLRKLQARYMCKHTSEEIAGLFEWSARQSSKGITNSATLNNEAIGPPDPAKCFLKVIAARPPASDWKDVQESLVPANQISTLLRKIESVANAQQLCTTPANSLVNITTHKKTKKALMEAQAAAAASNSSNINSTTFGEGKAEEVVVATLDENITDELSQVVGLLQTEMSEVQKAIDSDATESSSGGESADEMVTYNNTQQQTLPITKRAAWRYSRDRAAIASRWSWLLSQISDLEIKIRQHSELHQEIIRSKGLVTCGGGGGDNSKVGEQVNEEQMGSCRTRGYVPSLFRKRKLIQTTNIHTISKKAARPSTIKCGCQWPLHPCALCTGRLDPTAPRDLPDTMMMSDRIALLDSGYHPVLSFRENVNNALHFEAIAKQPEWQQRVMRCPAKNIAKNVWRAEREAVAAAAGGHHTTSSSKKYGDAPPAKRRYIKKKDRLNNDEKSAAGKSSHATTAGTQQSSTTSTAATVASSLATTSLNDVGNGTATLSTTTTTSTTPLVANKGTAKSAKKQHCPAVRDENSKEPLNSLPPPAYLSNTSLTATTSLPTTTTTTTIPNNNNKFIHQTSDCLPINYDQYNPNQTPSSLISNHNHNNNNSSSKNNKHRKLSSSTVVNSHHYNHLNNSSSNLYNGDSSYMFNRENWGGAGDNFNVRSRTSSPTHGSGSGNNYHKYERSLDRKNRTSYDIDNIVIPYSVAAATRVEILPYKEIPTPKWRVIEQENEENNKLKISRNQEESSDNKTLSECKPVTNGFICDDSQLLDSTVKKTLTTPPVKLEEVNENDLKAGKENLNENNSLPAAANSSNNTTEQDEKVIEEKCKIITQNSCSNSRNNAEDDDDVVHKDVVDDGDDDVDEENTKEPKLKKLKVEPSVIDNIRRDNNVEKVAKEKKKGITTDKEETEDDEETIALQNCSNVSIEEDEDISDDAMFLRHERALTEERRKFQTYLKFPWSTRSRANRRIDSRAESSGANTPDPSSPAPQTPSVGGGDLESIPSPLNPATPLDTISEAGDNSTSFLGVGPLPSLSSKRYERRRTTSTKRDRELERRSSTPDSKELVTSNTTRIFTDGSKMNCGVGSGVFCEEAGLIPPYEPLTFPLTDEQFEELMRAMPIDHGEDSKRFDDCYLPGGGGGGVGGLGAFGLGGILNNKYPRTISGSTSKRTSRSSTLCGDSLTTASGSRRNKSSNSKNLPPISADDNNVSLTHENGDMLMYDDDYEDDYPKHHLAPNDDHLTADSVGIRHVTANSGVGLYDEDDDDVYGDQYGAYVGRQQCKHRDSEGESSEEEPFQDDDPNDPEWRGETEERLRKKV</sequence>
<feature type="region of interest" description="Disordered" evidence="1">
    <location>
        <begin position="1061"/>
        <end position="1118"/>
    </location>
</feature>
<organism evidence="3 4">
    <name type="scientific">Lucilia cuprina</name>
    <name type="common">Green bottle fly</name>
    <name type="synonym">Australian sheep blowfly</name>
    <dbReference type="NCBI Taxonomy" id="7375"/>
    <lineage>
        <taxon>Eukaryota</taxon>
        <taxon>Metazoa</taxon>
        <taxon>Ecdysozoa</taxon>
        <taxon>Arthropoda</taxon>
        <taxon>Hexapoda</taxon>
        <taxon>Insecta</taxon>
        <taxon>Pterygota</taxon>
        <taxon>Neoptera</taxon>
        <taxon>Endopterygota</taxon>
        <taxon>Diptera</taxon>
        <taxon>Brachycera</taxon>
        <taxon>Muscomorpha</taxon>
        <taxon>Oestroidea</taxon>
        <taxon>Calliphoridae</taxon>
        <taxon>Luciliinae</taxon>
        <taxon>Lucilia</taxon>
    </lineage>
</organism>
<dbReference type="OMA" id="RAMCRHT"/>
<feature type="compositionally biased region" description="Low complexity" evidence="1">
    <location>
        <begin position="1103"/>
        <end position="1118"/>
    </location>
</feature>
<feature type="region of interest" description="Disordered" evidence="1">
    <location>
        <begin position="65"/>
        <end position="126"/>
    </location>
</feature>